<sequence>MLAGGCTKNDFRIENAKVASTVYYLFDAYTYAISSALHTTVGDAYKGRLVSVQIEKREGLTLLEMNVVQQGLSFLKKDKEG</sequence>
<reference evidence="1" key="2">
    <citation type="submission" date="2020-09" db="EMBL/GenBank/DDBJ databases">
        <authorList>
            <person name="Sun Q."/>
            <person name="Zhou Y."/>
        </authorList>
    </citation>
    <scope>NUCLEOTIDE SEQUENCE</scope>
    <source>
        <strain evidence="1">CGMCC 1.12698</strain>
    </source>
</reference>
<organism evidence="1 2">
    <name type="scientific">Priestia taiwanensis</name>
    <dbReference type="NCBI Taxonomy" id="1347902"/>
    <lineage>
        <taxon>Bacteria</taxon>
        <taxon>Bacillati</taxon>
        <taxon>Bacillota</taxon>
        <taxon>Bacilli</taxon>
        <taxon>Bacillales</taxon>
        <taxon>Bacillaceae</taxon>
        <taxon>Priestia</taxon>
    </lineage>
</organism>
<protein>
    <submittedName>
        <fullName evidence="1">Uncharacterized protein</fullName>
    </submittedName>
</protein>
<reference evidence="1" key="1">
    <citation type="journal article" date="2014" name="Int. J. Syst. Evol. Microbiol.">
        <title>Complete genome sequence of Corynebacterium casei LMG S-19264T (=DSM 44701T), isolated from a smear-ripened cheese.</title>
        <authorList>
            <consortium name="US DOE Joint Genome Institute (JGI-PGF)"/>
            <person name="Walter F."/>
            <person name="Albersmeier A."/>
            <person name="Kalinowski J."/>
            <person name="Ruckert C."/>
        </authorList>
    </citation>
    <scope>NUCLEOTIDE SEQUENCE</scope>
    <source>
        <strain evidence="1">CGMCC 1.12698</strain>
    </source>
</reference>
<name>A0A917ATK0_9BACI</name>
<evidence type="ECO:0000313" key="2">
    <source>
        <dbReference type="Proteomes" id="UP000605259"/>
    </source>
</evidence>
<evidence type="ECO:0000313" key="1">
    <source>
        <dbReference type="EMBL" id="GGE71993.1"/>
    </source>
</evidence>
<accession>A0A917ATK0</accession>
<dbReference type="Proteomes" id="UP000605259">
    <property type="component" value="Unassembled WGS sequence"/>
</dbReference>
<dbReference type="AlphaFoldDB" id="A0A917ATK0"/>
<gene>
    <name evidence="1" type="ORF">GCM10007140_22410</name>
</gene>
<keyword evidence="2" id="KW-1185">Reference proteome</keyword>
<dbReference type="EMBL" id="BMFK01000001">
    <property type="protein sequence ID" value="GGE71993.1"/>
    <property type="molecule type" value="Genomic_DNA"/>
</dbReference>
<proteinExistence type="predicted"/>
<comment type="caution">
    <text evidence="1">The sequence shown here is derived from an EMBL/GenBank/DDBJ whole genome shotgun (WGS) entry which is preliminary data.</text>
</comment>